<feature type="non-terminal residue" evidence="1">
    <location>
        <position position="1"/>
    </location>
</feature>
<dbReference type="AlphaFoldDB" id="A0A9N9ENI2"/>
<organism evidence="1 2">
    <name type="scientific">Ambispora gerdemannii</name>
    <dbReference type="NCBI Taxonomy" id="144530"/>
    <lineage>
        <taxon>Eukaryota</taxon>
        <taxon>Fungi</taxon>
        <taxon>Fungi incertae sedis</taxon>
        <taxon>Mucoromycota</taxon>
        <taxon>Glomeromycotina</taxon>
        <taxon>Glomeromycetes</taxon>
        <taxon>Archaeosporales</taxon>
        <taxon>Ambisporaceae</taxon>
        <taxon>Ambispora</taxon>
    </lineage>
</organism>
<name>A0A9N9ENI2_9GLOM</name>
<feature type="non-terminal residue" evidence="1">
    <location>
        <position position="39"/>
    </location>
</feature>
<accession>A0A9N9ENI2</accession>
<dbReference type="Proteomes" id="UP000789831">
    <property type="component" value="Unassembled WGS sequence"/>
</dbReference>
<evidence type="ECO:0000313" key="2">
    <source>
        <dbReference type="Proteomes" id="UP000789831"/>
    </source>
</evidence>
<comment type="caution">
    <text evidence="1">The sequence shown here is derived from an EMBL/GenBank/DDBJ whole genome shotgun (WGS) entry which is preliminary data.</text>
</comment>
<dbReference type="EMBL" id="CAJVPL010013239">
    <property type="protein sequence ID" value="CAG8688151.1"/>
    <property type="molecule type" value="Genomic_DNA"/>
</dbReference>
<protein>
    <submittedName>
        <fullName evidence="1">1946_t:CDS:1</fullName>
    </submittedName>
</protein>
<evidence type="ECO:0000313" key="1">
    <source>
        <dbReference type="EMBL" id="CAG8688151.1"/>
    </source>
</evidence>
<keyword evidence="2" id="KW-1185">Reference proteome</keyword>
<reference evidence="1" key="1">
    <citation type="submission" date="2021-06" db="EMBL/GenBank/DDBJ databases">
        <authorList>
            <person name="Kallberg Y."/>
            <person name="Tangrot J."/>
            <person name="Rosling A."/>
        </authorList>
    </citation>
    <scope>NUCLEOTIDE SEQUENCE</scope>
    <source>
        <strain evidence="1">MT106</strain>
    </source>
</reference>
<gene>
    <name evidence="1" type="ORF">AGERDE_LOCUS13004</name>
</gene>
<sequence>KDDISNIASTENFHALTCLISVQPLESTYHMKITLIKTS</sequence>
<proteinExistence type="predicted"/>